<dbReference type="GeneID" id="300296788"/>
<comment type="caution">
    <text evidence="1">The sequence shown here is derived from an EMBL/GenBank/DDBJ whole genome shotgun (WGS) entry which is preliminary data.</text>
</comment>
<dbReference type="EMBL" id="JACHJC010000001">
    <property type="protein sequence ID" value="MBB5116435.1"/>
    <property type="molecule type" value="Genomic_DNA"/>
</dbReference>
<keyword evidence="2" id="KW-1185">Reference proteome</keyword>
<proteinExistence type="predicted"/>
<organism evidence="1 2">
    <name type="scientific">Micromonospora echinospora</name>
    <name type="common">Micromonospora purpurea</name>
    <dbReference type="NCBI Taxonomy" id="1877"/>
    <lineage>
        <taxon>Bacteria</taxon>
        <taxon>Bacillati</taxon>
        <taxon>Actinomycetota</taxon>
        <taxon>Actinomycetes</taxon>
        <taxon>Micromonosporales</taxon>
        <taxon>Micromonosporaceae</taxon>
        <taxon>Micromonospora</taxon>
    </lineage>
</organism>
<dbReference type="Proteomes" id="UP000618986">
    <property type="component" value="Unassembled WGS sequence"/>
</dbReference>
<sequence>MGYSVWPAGRLHLPERNEVAAVAAVRATCARRKGWFDPDREPAAETLSDLAWVGAASFVRDGDWIEVGRSRDDPKWSDQATAFYVALAPFVRSGTVGFEGEGEERWSYTYADGRITQQGRNGWNGSTEPVG</sequence>
<protein>
    <submittedName>
        <fullName evidence="1">Uncharacterized protein</fullName>
    </submittedName>
</protein>
<name>A0ABR6MNX9_MICEC</name>
<reference evidence="1 2" key="1">
    <citation type="submission" date="2020-08" db="EMBL/GenBank/DDBJ databases">
        <title>Sequencing the genomes of 1000 actinobacteria strains.</title>
        <authorList>
            <person name="Klenk H.-P."/>
        </authorList>
    </citation>
    <scope>NUCLEOTIDE SEQUENCE [LARGE SCALE GENOMIC DNA]</scope>
    <source>
        <strain evidence="1 2">DSM 43036</strain>
    </source>
</reference>
<accession>A0ABR6MNX9</accession>
<evidence type="ECO:0000313" key="1">
    <source>
        <dbReference type="EMBL" id="MBB5116435.1"/>
    </source>
</evidence>
<evidence type="ECO:0000313" key="2">
    <source>
        <dbReference type="Proteomes" id="UP000618986"/>
    </source>
</evidence>
<dbReference type="RefSeq" id="WP_184688755.1">
    <property type="nucleotide sequence ID" value="NZ_JACHJC010000001.1"/>
</dbReference>
<gene>
    <name evidence="1" type="ORF">FHU28_006274</name>
</gene>